<keyword evidence="2" id="KW-1185">Reference proteome</keyword>
<dbReference type="EMBL" id="CM046112">
    <property type="protein sequence ID" value="KAI8429280.1"/>
    <property type="molecule type" value="Genomic_DNA"/>
</dbReference>
<comment type="caution">
    <text evidence="1">The sequence shown here is derived from an EMBL/GenBank/DDBJ whole genome shotgun (WGS) entry which is preliminary data.</text>
</comment>
<sequence>MTALDLRLKSFNRFTGVGVAGNKSSWSDDTSALAGRTVPTFNPLMLQSYKPLEAQCDVRARPGTMLSLALAVLAFVGPAAARAHHPFNITHFIVPHEVPPGQDEVVIECRYDANFTLLNWFKGPSEFFRYKPGTTPSTKSFPILGVGKVDMISCGPTACSLRLGALTEDASGLYRCDIERSSPPYLFDTRSTYMEVHGHKHRKPLLEGLADEFGEGDEIQAYCRGLPDSEIRWYFNGREMEDMRGSPNLKEKSSRIIFSGVPPTVTVQCAEFRYGRLLGSKEVKARWRDLRATFTSTYFTSAVNEHLGLSVSPGNICRAAWGLVPANTTYFASN</sequence>
<name>A0ACC0JZ54_CHOFU</name>
<protein>
    <submittedName>
        <fullName evidence="1">Uncharacterized protein</fullName>
    </submittedName>
</protein>
<organism evidence="1 2">
    <name type="scientific">Choristoneura fumiferana</name>
    <name type="common">Spruce budworm moth</name>
    <name type="synonym">Archips fumiferana</name>
    <dbReference type="NCBI Taxonomy" id="7141"/>
    <lineage>
        <taxon>Eukaryota</taxon>
        <taxon>Metazoa</taxon>
        <taxon>Ecdysozoa</taxon>
        <taxon>Arthropoda</taxon>
        <taxon>Hexapoda</taxon>
        <taxon>Insecta</taxon>
        <taxon>Pterygota</taxon>
        <taxon>Neoptera</taxon>
        <taxon>Endopterygota</taxon>
        <taxon>Lepidoptera</taxon>
        <taxon>Glossata</taxon>
        <taxon>Ditrysia</taxon>
        <taxon>Tortricoidea</taxon>
        <taxon>Tortricidae</taxon>
        <taxon>Tortricinae</taxon>
        <taxon>Choristoneura</taxon>
    </lineage>
</organism>
<accession>A0ACC0JZ54</accession>
<proteinExistence type="predicted"/>
<dbReference type="Proteomes" id="UP001064048">
    <property type="component" value="Chromosome 12"/>
</dbReference>
<evidence type="ECO:0000313" key="1">
    <source>
        <dbReference type="EMBL" id="KAI8429280.1"/>
    </source>
</evidence>
<gene>
    <name evidence="1" type="ORF">MSG28_007781</name>
</gene>
<reference evidence="1 2" key="1">
    <citation type="journal article" date="2022" name="Genome Biol. Evol.">
        <title>The Spruce Budworm Genome: Reconstructing the Evolutionary History of Antifreeze Proteins.</title>
        <authorList>
            <person name="Beliveau C."/>
            <person name="Gagne P."/>
            <person name="Picq S."/>
            <person name="Vernygora O."/>
            <person name="Keeling C.I."/>
            <person name="Pinkney K."/>
            <person name="Doucet D."/>
            <person name="Wen F."/>
            <person name="Johnston J.S."/>
            <person name="Maaroufi H."/>
            <person name="Boyle B."/>
            <person name="Laroche J."/>
            <person name="Dewar K."/>
            <person name="Juretic N."/>
            <person name="Blackburn G."/>
            <person name="Nisole A."/>
            <person name="Brunet B."/>
            <person name="Brandao M."/>
            <person name="Lumley L."/>
            <person name="Duan J."/>
            <person name="Quan G."/>
            <person name="Lucarotti C.J."/>
            <person name="Roe A.D."/>
            <person name="Sperling F.A.H."/>
            <person name="Levesque R.C."/>
            <person name="Cusson M."/>
        </authorList>
    </citation>
    <scope>NUCLEOTIDE SEQUENCE [LARGE SCALE GENOMIC DNA]</scope>
    <source>
        <strain evidence="1">Glfc:IPQL:Cfum</strain>
    </source>
</reference>
<evidence type="ECO:0000313" key="2">
    <source>
        <dbReference type="Proteomes" id="UP001064048"/>
    </source>
</evidence>